<name>A8EUI3_ALIB4</name>
<dbReference type="AlphaFoldDB" id="A8EUI3"/>
<dbReference type="EMBL" id="CP000361">
    <property type="protein sequence ID" value="ABV67607.1"/>
    <property type="molecule type" value="Genomic_DNA"/>
</dbReference>
<reference evidence="1 2" key="1">
    <citation type="journal article" date="2007" name="PLoS ONE">
        <title>The complete genome sequence and analysis of the Epsilonproteobacterium Arcobacter butzleri.</title>
        <authorList>
            <person name="Miller W.G."/>
            <person name="Parker C.T."/>
            <person name="Rubenfield M."/>
            <person name="Mendz G.L."/>
            <person name="Woesten M.M.S.M."/>
            <person name="Ussery D.W."/>
            <person name="Stolz J.F."/>
            <person name="Binnewies T.T."/>
            <person name="Hallin P.F."/>
            <person name="Wang G."/>
            <person name="Malek J.A."/>
            <person name="Rogosin A."/>
            <person name="Stanker L.H."/>
            <person name="Mandrell R.E."/>
        </authorList>
    </citation>
    <scope>NUCLEOTIDE SEQUENCE [LARGE SCALE GENOMIC DNA]</scope>
    <source>
        <strain evidence="1 2">RM4018</strain>
    </source>
</reference>
<keyword evidence="2" id="KW-1185">Reference proteome</keyword>
<gene>
    <name evidence="1" type="ordered locus">Abu_1351</name>
</gene>
<dbReference type="KEGG" id="abu:Abu_1351"/>
<dbReference type="HOGENOM" id="CLU_1999155_0_0_7"/>
<protein>
    <submittedName>
        <fullName evidence="1">Uncharacterized protein</fullName>
    </submittedName>
</protein>
<dbReference type="RefSeq" id="WP_012013015.1">
    <property type="nucleotide sequence ID" value="NC_009850.1"/>
</dbReference>
<evidence type="ECO:0000313" key="2">
    <source>
        <dbReference type="Proteomes" id="UP000001136"/>
    </source>
</evidence>
<dbReference type="Proteomes" id="UP000001136">
    <property type="component" value="Chromosome"/>
</dbReference>
<accession>A8EUI3</accession>
<sequence>MENNMENNMEKKIDTIIANTEEIKQKMLKKDAEIVRIGSEKQELADQEEIRKEKLREAQKSFKKIGCNVKEEVADRFEELAHKLNYPNTSAMCRTYMMLLLENEEYQKTFVEFATILKSESGEA</sequence>
<dbReference type="GeneID" id="24304691"/>
<organism evidence="1 2">
    <name type="scientific">Aliarcobacter butzleri (strain RM4018)</name>
    <name type="common">Arcobacter butzleri</name>
    <dbReference type="NCBI Taxonomy" id="367737"/>
    <lineage>
        <taxon>Bacteria</taxon>
        <taxon>Pseudomonadati</taxon>
        <taxon>Campylobacterota</taxon>
        <taxon>Epsilonproteobacteria</taxon>
        <taxon>Campylobacterales</taxon>
        <taxon>Arcobacteraceae</taxon>
        <taxon>Aliarcobacter</taxon>
    </lineage>
</organism>
<dbReference type="STRING" id="367737.Abu_1351"/>
<evidence type="ECO:0000313" key="1">
    <source>
        <dbReference type="EMBL" id="ABV67607.1"/>
    </source>
</evidence>
<proteinExistence type="predicted"/>